<evidence type="ECO:0000256" key="7">
    <source>
        <dbReference type="SAM" id="MobiDB-lite"/>
    </source>
</evidence>
<feature type="transmembrane region" description="Helical" evidence="8">
    <location>
        <begin position="547"/>
        <end position="566"/>
    </location>
</feature>
<evidence type="ECO:0000313" key="11">
    <source>
        <dbReference type="Proteomes" id="UP000295388"/>
    </source>
</evidence>
<feature type="transmembrane region" description="Helical" evidence="8">
    <location>
        <begin position="586"/>
        <end position="609"/>
    </location>
</feature>
<evidence type="ECO:0000259" key="9">
    <source>
        <dbReference type="PROSITE" id="PS50156"/>
    </source>
</evidence>
<sequence length="736" mass="77622">MFAWWGRTIVKIRWFVLAAAFALAAVGGSWGSGVFGTLTSGGFDDPASESVRAAERITAELGRQSADLVALYSSDGGTIDDAGFRTSVSETLNRLREHPDVASVISYYDTKSPSLVSTDRHSTFAAITLAAPDEDGKRAAYDGLRPALDAPGVRTEVGGVVAFQHTTDELTERDLARGEMFAMPVVLVLLVLLFGGVVAAGMPLLIGVLAVLGALTTTRVIAGVTDVSTFAVNTITLLGLGMSIDYSLLVVSRFREELRAGCGTPQAIARTMASAGRTVLVSGLTIVLALASLLIFPQVFLRSMGLGGMSAVLVAMIGSLTVLPSMLAILGERINAIRVPLPWRRGHKAQPATTGQHGAWARLAQSVMRRPVLYLVAVLGVLGVLAQPFLQAEFGGVDERVMPTGTEARVVTERIAEEFPGRRSAPIDTYVEGASPAQVEDLIIRLRGLPGVTGAEVAASKGASTLVSVSYDGTRTGDHAYDAVRAIRDLPTPAGVEVLVGGRSALDVDRLDSLGDRLPWMAGLMATATILLLFLAFGSVLLPIKAVAMNLISIATSFGAVVWIFQDGHLSGWLGFTPTGFIEPTIPILLLVILFGLSTDYEVFLLSRVREAWDETGDSIAAVATGVQRTGGIITAAALLLVVVVGGFATGQITFAKMIGIGMVTSIVVDATLVRMLLVPATMRLLGRWSWWAPGPLAAVYRQHGIRESGEPVTPPGQPSLVPQSPLDHAVSLTDR</sequence>
<dbReference type="InterPro" id="IPR004869">
    <property type="entry name" value="MMPL_dom"/>
</dbReference>
<feature type="transmembrane region" description="Helical" evidence="8">
    <location>
        <begin position="230"/>
        <end position="251"/>
    </location>
</feature>
<protein>
    <submittedName>
        <fullName evidence="10">RND superfamily putative drug exporter</fullName>
    </submittedName>
</protein>
<keyword evidence="11" id="KW-1185">Reference proteome</keyword>
<dbReference type="PROSITE" id="PS50156">
    <property type="entry name" value="SSD"/>
    <property type="match status" value="1"/>
</dbReference>
<name>A0A4R6J4H2_9ACTN</name>
<feature type="transmembrane region" description="Helical" evidence="8">
    <location>
        <begin position="204"/>
        <end position="224"/>
    </location>
</feature>
<comment type="caution">
    <text evidence="10">The sequence shown here is derived from an EMBL/GenBank/DDBJ whole genome shotgun (WGS) entry which is preliminary data.</text>
</comment>
<evidence type="ECO:0000256" key="1">
    <source>
        <dbReference type="ARBA" id="ARBA00004651"/>
    </source>
</evidence>
<comment type="subcellular location">
    <subcellularLocation>
        <location evidence="1">Cell membrane</location>
        <topology evidence="1">Multi-pass membrane protein</topology>
    </subcellularLocation>
</comment>
<dbReference type="InterPro" id="IPR000731">
    <property type="entry name" value="SSD"/>
</dbReference>
<dbReference type="OrthoDB" id="7051771at2"/>
<dbReference type="Gene3D" id="1.20.1640.10">
    <property type="entry name" value="Multidrug efflux transporter AcrB transmembrane domain"/>
    <property type="match status" value="2"/>
</dbReference>
<evidence type="ECO:0000256" key="8">
    <source>
        <dbReference type="SAM" id="Phobius"/>
    </source>
</evidence>
<feature type="transmembrane region" description="Helical" evidence="8">
    <location>
        <begin position="306"/>
        <end position="330"/>
    </location>
</feature>
<reference evidence="10 11" key="1">
    <citation type="submission" date="2019-03" db="EMBL/GenBank/DDBJ databases">
        <title>Genomic Encyclopedia of Type Strains, Phase III (KMG-III): the genomes of soil and plant-associated and newly described type strains.</title>
        <authorList>
            <person name="Whitman W."/>
        </authorList>
    </citation>
    <scope>NUCLEOTIDE SEQUENCE [LARGE SCALE GENOMIC DNA]</scope>
    <source>
        <strain evidence="10 11">VKM Ac-2527</strain>
    </source>
</reference>
<keyword evidence="3" id="KW-1003">Cell membrane</keyword>
<dbReference type="InterPro" id="IPR050545">
    <property type="entry name" value="Mycobact_MmpL"/>
</dbReference>
<dbReference type="EMBL" id="SNWQ01000043">
    <property type="protein sequence ID" value="TDO29867.1"/>
    <property type="molecule type" value="Genomic_DNA"/>
</dbReference>
<dbReference type="PANTHER" id="PTHR33406">
    <property type="entry name" value="MEMBRANE PROTEIN MJ1562-RELATED"/>
    <property type="match status" value="1"/>
</dbReference>
<dbReference type="AlphaFoldDB" id="A0A4R6J4H2"/>
<feature type="transmembrane region" description="Helical" evidence="8">
    <location>
        <begin position="372"/>
        <end position="390"/>
    </location>
</feature>
<feature type="region of interest" description="Disordered" evidence="7">
    <location>
        <begin position="708"/>
        <end position="736"/>
    </location>
</feature>
<dbReference type="Pfam" id="PF03176">
    <property type="entry name" value="MMPL"/>
    <property type="match status" value="2"/>
</dbReference>
<comment type="similarity">
    <text evidence="2">Belongs to the resistance-nodulation-cell division (RND) (TC 2.A.6) family. MmpL subfamily.</text>
</comment>
<organism evidence="10 11">
    <name type="scientific">Kribbella caucasensis</name>
    <dbReference type="NCBI Taxonomy" id="2512215"/>
    <lineage>
        <taxon>Bacteria</taxon>
        <taxon>Bacillati</taxon>
        <taxon>Actinomycetota</taxon>
        <taxon>Actinomycetes</taxon>
        <taxon>Propionibacteriales</taxon>
        <taxon>Kribbellaceae</taxon>
        <taxon>Kribbella</taxon>
    </lineage>
</organism>
<evidence type="ECO:0000256" key="3">
    <source>
        <dbReference type="ARBA" id="ARBA00022475"/>
    </source>
</evidence>
<feature type="transmembrane region" description="Helical" evidence="8">
    <location>
        <begin position="655"/>
        <end position="678"/>
    </location>
</feature>
<feature type="transmembrane region" description="Helical" evidence="8">
    <location>
        <begin position="279"/>
        <end position="300"/>
    </location>
</feature>
<keyword evidence="4 8" id="KW-0812">Transmembrane</keyword>
<evidence type="ECO:0000256" key="6">
    <source>
        <dbReference type="ARBA" id="ARBA00023136"/>
    </source>
</evidence>
<evidence type="ECO:0000256" key="4">
    <source>
        <dbReference type="ARBA" id="ARBA00022692"/>
    </source>
</evidence>
<feature type="domain" description="SSD" evidence="9">
    <location>
        <begin position="206"/>
        <end position="329"/>
    </location>
</feature>
<dbReference type="PANTHER" id="PTHR33406:SF11">
    <property type="entry name" value="MEMBRANE PROTEIN SCO6666-RELATED"/>
    <property type="match status" value="1"/>
</dbReference>
<evidence type="ECO:0000256" key="5">
    <source>
        <dbReference type="ARBA" id="ARBA00022989"/>
    </source>
</evidence>
<feature type="transmembrane region" description="Helical" evidence="8">
    <location>
        <begin position="520"/>
        <end position="542"/>
    </location>
</feature>
<dbReference type="SUPFAM" id="SSF82866">
    <property type="entry name" value="Multidrug efflux transporter AcrB transmembrane domain"/>
    <property type="match status" value="2"/>
</dbReference>
<evidence type="ECO:0000313" key="10">
    <source>
        <dbReference type="EMBL" id="TDO29867.1"/>
    </source>
</evidence>
<keyword evidence="5 8" id="KW-1133">Transmembrane helix</keyword>
<keyword evidence="6 8" id="KW-0472">Membrane</keyword>
<proteinExistence type="inferred from homology"/>
<evidence type="ECO:0000256" key="2">
    <source>
        <dbReference type="ARBA" id="ARBA00010157"/>
    </source>
</evidence>
<dbReference type="Proteomes" id="UP000295388">
    <property type="component" value="Unassembled WGS sequence"/>
</dbReference>
<feature type="transmembrane region" description="Helical" evidence="8">
    <location>
        <begin position="630"/>
        <end position="649"/>
    </location>
</feature>
<dbReference type="GO" id="GO:0005886">
    <property type="term" value="C:plasma membrane"/>
    <property type="evidence" value="ECO:0007669"/>
    <property type="project" value="UniProtKB-SubCell"/>
</dbReference>
<feature type="transmembrane region" description="Helical" evidence="8">
    <location>
        <begin position="180"/>
        <end position="199"/>
    </location>
</feature>
<gene>
    <name evidence="10" type="ORF">EV643_14334</name>
</gene>
<accession>A0A4R6J4H2</accession>